<evidence type="ECO:0000256" key="5">
    <source>
        <dbReference type="ARBA" id="ARBA00022643"/>
    </source>
</evidence>
<dbReference type="Gene3D" id="3.20.20.70">
    <property type="entry name" value="Aldolase class I"/>
    <property type="match status" value="1"/>
</dbReference>
<keyword evidence="4" id="KW-0285">Flavoprotein</keyword>
<evidence type="ECO:0000256" key="1">
    <source>
        <dbReference type="ARBA" id="ARBA00001917"/>
    </source>
</evidence>
<protein>
    <recommendedName>
        <fullName evidence="11">Nitronate monooxygenase</fullName>
    </recommendedName>
    <alternativeName>
        <fullName evidence="9">Propionate 3-nitronate monooxygenase</fullName>
    </alternativeName>
</protein>
<dbReference type="GO" id="GO:0000166">
    <property type="term" value="F:nucleotide binding"/>
    <property type="evidence" value="ECO:0007669"/>
    <property type="project" value="UniProtKB-KW"/>
</dbReference>
<dbReference type="InterPro" id="IPR013785">
    <property type="entry name" value="Aldolase_TIM"/>
</dbReference>
<proteinExistence type="inferred from homology"/>
<keyword evidence="5" id="KW-0288">FMN</keyword>
<evidence type="ECO:0000313" key="12">
    <source>
        <dbReference type="EMBL" id="EML1471686.1"/>
    </source>
</evidence>
<keyword evidence="8 12" id="KW-0503">Monooxygenase</keyword>
<dbReference type="PANTHER" id="PTHR42747:SF3">
    <property type="entry name" value="NITRONATE MONOOXYGENASE-RELATED"/>
    <property type="match status" value="1"/>
</dbReference>
<evidence type="ECO:0000256" key="4">
    <source>
        <dbReference type="ARBA" id="ARBA00022630"/>
    </source>
</evidence>
<comment type="cofactor">
    <cofactor evidence="1">
        <name>FMN</name>
        <dbReference type="ChEBI" id="CHEBI:58210"/>
    </cofactor>
</comment>
<comment type="catalytic activity">
    <reaction evidence="10">
        <text>3 propionate 3-nitronate + 3 O2 + H2O = 3 3-oxopropanoate + 2 nitrate + nitrite + H2O2 + 3 H(+)</text>
        <dbReference type="Rhea" id="RHEA:57332"/>
        <dbReference type="ChEBI" id="CHEBI:15377"/>
        <dbReference type="ChEBI" id="CHEBI:15378"/>
        <dbReference type="ChEBI" id="CHEBI:15379"/>
        <dbReference type="ChEBI" id="CHEBI:16240"/>
        <dbReference type="ChEBI" id="CHEBI:16301"/>
        <dbReference type="ChEBI" id="CHEBI:17632"/>
        <dbReference type="ChEBI" id="CHEBI:33190"/>
        <dbReference type="ChEBI" id="CHEBI:136067"/>
    </reaction>
</comment>
<sequence>MAKNVTSCNVVSFVPTTAAPSTDENPMSDRLSQYLAIDIPLIQAPMAGVSTPELAAAVSNAGALGSLGLGASSVARAREAIRRTRALTDRPFNVNLFCHAPPARDAAAEAAWIEVLRPQFARFQAEPPQQLAEIYASFRGHREMLEMLLEERPAVVSFHFGLPDAGAIASLHDRGIMLAATATCLDEARQIRAAGIDMVIAQGIEAGGHRGTFDLNAVDYQSSTLALVQLLRPHLDIPLIAAGGIMDGAGIHAAMTLGADGVQLGTAFLLCQESAADEGYRRALSAPGERRTWLTAAISGRPARCVDNAFCALGRRADPRAIAPYPLAYDAGKALATAARAQGEEGYGAHWAGQGVNLLREMPAAALIAALREEYRRAAGQRSDRP</sequence>
<evidence type="ECO:0000256" key="10">
    <source>
        <dbReference type="ARBA" id="ARBA00049401"/>
    </source>
</evidence>
<comment type="caution">
    <text evidence="12">The sequence shown here is derived from an EMBL/GenBank/DDBJ whole genome shotgun (WGS) entry which is preliminary data.</text>
</comment>
<keyword evidence="7" id="KW-0560">Oxidoreductase</keyword>
<dbReference type="CDD" id="cd04730">
    <property type="entry name" value="NPD_like"/>
    <property type="match status" value="1"/>
</dbReference>
<dbReference type="EMBL" id="ABLOKC030000011">
    <property type="protein sequence ID" value="EML1471686.1"/>
    <property type="molecule type" value="Genomic_DNA"/>
</dbReference>
<gene>
    <name evidence="12" type="ORF">QEG54_002420</name>
</gene>
<keyword evidence="6" id="KW-0547">Nucleotide-binding</keyword>
<dbReference type="Pfam" id="PF03060">
    <property type="entry name" value="NMO"/>
    <property type="match status" value="1"/>
</dbReference>
<dbReference type="GO" id="GO:0018580">
    <property type="term" value="F:nitronate monooxygenase activity"/>
    <property type="evidence" value="ECO:0007669"/>
    <property type="project" value="InterPro"/>
</dbReference>
<evidence type="ECO:0000256" key="7">
    <source>
        <dbReference type="ARBA" id="ARBA00023002"/>
    </source>
</evidence>
<dbReference type="SUPFAM" id="SSF51412">
    <property type="entry name" value="Inosine monophosphate dehydrogenase (IMPDH)"/>
    <property type="match status" value="1"/>
</dbReference>
<reference evidence="12" key="1">
    <citation type="submission" date="2024-02" db="EMBL/GenBank/DDBJ databases">
        <authorList>
            <consortium name="Clinical and Environmental Microbiology Branch: Whole genome sequencing antimicrobial resistance pathogens in the healthcare setting"/>
        </authorList>
    </citation>
    <scope>NUCLEOTIDE SEQUENCE</scope>
    <source>
        <strain evidence="12">2021DK-00143</strain>
    </source>
</reference>
<dbReference type="PANTHER" id="PTHR42747">
    <property type="entry name" value="NITRONATE MONOOXYGENASE-RELATED"/>
    <property type="match status" value="1"/>
</dbReference>
<comment type="similarity">
    <text evidence="2">Belongs to the nitronate monooxygenase family. NMO class I subfamily.</text>
</comment>
<dbReference type="InterPro" id="IPR004136">
    <property type="entry name" value="NMO"/>
</dbReference>
<accession>A0AAI9DLE1</accession>
<evidence type="ECO:0000256" key="8">
    <source>
        <dbReference type="ARBA" id="ARBA00023033"/>
    </source>
</evidence>
<evidence type="ECO:0000256" key="9">
    <source>
        <dbReference type="ARBA" id="ARBA00031155"/>
    </source>
</evidence>
<dbReference type="AlphaFoldDB" id="A0AAI9DLE1"/>
<evidence type="ECO:0000256" key="2">
    <source>
        <dbReference type="ARBA" id="ARBA00009881"/>
    </source>
</evidence>
<organism evidence="12">
    <name type="scientific">Pluralibacter gergoviae</name>
    <name type="common">Enterobacter gergoviae</name>
    <dbReference type="NCBI Taxonomy" id="61647"/>
    <lineage>
        <taxon>Bacteria</taxon>
        <taxon>Pseudomonadati</taxon>
        <taxon>Pseudomonadota</taxon>
        <taxon>Gammaproteobacteria</taxon>
        <taxon>Enterobacterales</taxon>
        <taxon>Enterobacteriaceae</taxon>
        <taxon>Pluralibacter</taxon>
    </lineage>
</organism>
<name>A0AAI9DLE1_PLUGE</name>
<evidence type="ECO:0000256" key="6">
    <source>
        <dbReference type="ARBA" id="ARBA00022741"/>
    </source>
</evidence>
<dbReference type="GO" id="GO:0009636">
    <property type="term" value="P:response to toxic substance"/>
    <property type="evidence" value="ECO:0007669"/>
    <property type="project" value="UniProtKB-KW"/>
</dbReference>
<keyword evidence="3" id="KW-0216">Detoxification</keyword>
<dbReference type="FunFam" id="3.20.20.70:FF:000154">
    <property type="entry name" value="Probable nitronate monooxygenase"/>
    <property type="match status" value="1"/>
</dbReference>
<evidence type="ECO:0000256" key="11">
    <source>
        <dbReference type="ARBA" id="ARBA00067136"/>
    </source>
</evidence>
<evidence type="ECO:0000256" key="3">
    <source>
        <dbReference type="ARBA" id="ARBA00022575"/>
    </source>
</evidence>